<dbReference type="InterPro" id="IPR003495">
    <property type="entry name" value="CobW/HypB/UreG_nucleotide-bd"/>
</dbReference>
<sequence>MKTVPVYAFTGFLESGKTKFIQETLEDPRFNSGERTLLIVCEEGEEEYDFSTYPHKNVWKEVVEEYDDLTPEKLQSWQKQYKAQRVVVELNGMQPAGAFYEKMPENWEIAQEVFFADARSILNFNANMRSLVVDKLQGCELVVFNRMEKGQDVMPYHKLARALNRRVDIIYDYTDGTTQFDEIVDPLPFDITADTIEINDDDYAIWYRDIAEESQKYDGKNVRFKAQVANLRRGVQGWFAPGRFVMTCCVEDIEFMAIPCKYDRCEELTMRSWVWVTAHVESKAHNLYHGEVGPVLTALSVEPADAAEPDVCTF</sequence>
<dbReference type="Pfam" id="PF21537">
    <property type="entry name" value="DUF1980_C"/>
    <property type="match status" value="1"/>
</dbReference>
<accession>A0A9D1F9C5</accession>
<dbReference type="Proteomes" id="UP000886741">
    <property type="component" value="Unassembled WGS sequence"/>
</dbReference>
<comment type="caution">
    <text evidence="3">The sequence shown here is derived from an EMBL/GenBank/DDBJ whole genome shotgun (WGS) entry which is preliminary data.</text>
</comment>
<evidence type="ECO:0000259" key="2">
    <source>
        <dbReference type="Pfam" id="PF21537"/>
    </source>
</evidence>
<organism evidence="3 4">
    <name type="scientific">Candidatus Avoscillospira avistercoris</name>
    <dbReference type="NCBI Taxonomy" id="2840707"/>
    <lineage>
        <taxon>Bacteria</taxon>
        <taxon>Bacillati</taxon>
        <taxon>Bacillota</taxon>
        <taxon>Clostridia</taxon>
        <taxon>Eubacteriales</taxon>
        <taxon>Oscillospiraceae</taxon>
        <taxon>Oscillospiraceae incertae sedis</taxon>
        <taxon>Candidatus Avoscillospira</taxon>
    </lineage>
</organism>
<name>A0A9D1F9C5_9FIRM</name>
<protein>
    <recommendedName>
        <fullName evidence="5">CobW/HypB/UreG nucleotide-binding domain-containing protein</fullName>
    </recommendedName>
</protein>
<dbReference type="AlphaFoldDB" id="A0A9D1F9C5"/>
<evidence type="ECO:0000313" key="3">
    <source>
        <dbReference type="EMBL" id="HIS64754.1"/>
    </source>
</evidence>
<evidence type="ECO:0000259" key="1">
    <source>
        <dbReference type="Pfam" id="PF02492"/>
    </source>
</evidence>
<reference evidence="3" key="1">
    <citation type="submission" date="2020-10" db="EMBL/GenBank/DDBJ databases">
        <authorList>
            <person name="Gilroy R."/>
        </authorList>
    </citation>
    <scope>NUCLEOTIDE SEQUENCE</scope>
    <source>
        <strain evidence="3">ChiBcec16-1751</strain>
    </source>
</reference>
<dbReference type="Gene3D" id="3.40.50.300">
    <property type="entry name" value="P-loop containing nucleotide triphosphate hydrolases"/>
    <property type="match status" value="1"/>
</dbReference>
<proteinExistence type="predicted"/>
<dbReference type="EMBL" id="DVJJ01000079">
    <property type="protein sequence ID" value="HIS64754.1"/>
    <property type="molecule type" value="Genomic_DNA"/>
</dbReference>
<feature type="domain" description="CobW/HypB/UreG nucleotide-binding" evidence="1">
    <location>
        <begin position="5"/>
        <end position="163"/>
    </location>
</feature>
<reference evidence="3" key="2">
    <citation type="journal article" date="2021" name="PeerJ">
        <title>Extensive microbial diversity within the chicken gut microbiome revealed by metagenomics and culture.</title>
        <authorList>
            <person name="Gilroy R."/>
            <person name="Ravi A."/>
            <person name="Getino M."/>
            <person name="Pursley I."/>
            <person name="Horton D.L."/>
            <person name="Alikhan N.F."/>
            <person name="Baker D."/>
            <person name="Gharbi K."/>
            <person name="Hall N."/>
            <person name="Watson M."/>
            <person name="Adriaenssens E.M."/>
            <person name="Foster-Nyarko E."/>
            <person name="Jarju S."/>
            <person name="Secka A."/>
            <person name="Antonio M."/>
            <person name="Oren A."/>
            <person name="Chaudhuri R.R."/>
            <person name="La Ragione R."/>
            <person name="Hildebrand F."/>
            <person name="Pallen M.J."/>
        </authorList>
    </citation>
    <scope>NUCLEOTIDE SEQUENCE</scope>
    <source>
        <strain evidence="3">ChiBcec16-1751</strain>
    </source>
</reference>
<dbReference type="InterPro" id="IPR027417">
    <property type="entry name" value="P-loop_NTPase"/>
</dbReference>
<gene>
    <name evidence="3" type="ORF">IAA83_05205</name>
</gene>
<evidence type="ECO:0008006" key="5">
    <source>
        <dbReference type="Google" id="ProtNLM"/>
    </source>
</evidence>
<dbReference type="Pfam" id="PF02492">
    <property type="entry name" value="cobW"/>
    <property type="match status" value="1"/>
</dbReference>
<feature type="domain" description="DUF1980" evidence="2">
    <location>
        <begin position="192"/>
        <end position="306"/>
    </location>
</feature>
<evidence type="ECO:0000313" key="4">
    <source>
        <dbReference type="Proteomes" id="UP000886741"/>
    </source>
</evidence>
<dbReference type="InterPro" id="IPR048447">
    <property type="entry name" value="DUF1980_C"/>
</dbReference>